<dbReference type="STRING" id="1300222.I532_19736"/>
<protein>
    <recommendedName>
        <fullName evidence="3">Glutaredoxin</fullName>
    </recommendedName>
</protein>
<organism evidence="1 2">
    <name type="scientific">Brevibacillus borstelensis AK1</name>
    <dbReference type="NCBI Taxonomy" id="1300222"/>
    <lineage>
        <taxon>Bacteria</taxon>
        <taxon>Bacillati</taxon>
        <taxon>Bacillota</taxon>
        <taxon>Bacilli</taxon>
        <taxon>Bacillales</taxon>
        <taxon>Paenibacillaceae</taxon>
        <taxon>Brevibacillus</taxon>
    </lineage>
</organism>
<evidence type="ECO:0000313" key="2">
    <source>
        <dbReference type="Proteomes" id="UP000012081"/>
    </source>
</evidence>
<sequence>MANIEVFIAGTYLCEDIVKQVNELACSKCDVVIYDLHQSSATAEWIDIAKRYGVQSVPCVALNGKRFDVEKVKKAKVDGVLKTHAQAQE</sequence>
<gene>
    <name evidence="1" type="ORF">I532_19736</name>
</gene>
<keyword evidence="2" id="KW-1185">Reference proteome</keyword>
<dbReference type="InterPro" id="IPR036249">
    <property type="entry name" value="Thioredoxin-like_sf"/>
</dbReference>
<accession>M8DV36</accession>
<evidence type="ECO:0000313" key="1">
    <source>
        <dbReference type="EMBL" id="EMT50871.1"/>
    </source>
</evidence>
<reference evidence="1 2" key="1">
    <citation type="submission" date="2013-03" db="EMBL/GenBank/DDBJ databases">
        <title>Assembly of a new bacterial strain Brevibacillus borstelensis AK1.</title>
        <authorList>
            <person name="Rajan I."/>
            <person name="PoliReddy D."/>
            <person name="Sugumar T."/>
            <person name="Rathinam K."/>
            <person name="Alqarawi S."/>
            <person name="Khalil A.B."/>
            <person name="Sivakumar N."/>
        </authorList>
    </citation>
    <scope>NUCLEOTIDE SEQUENCE [LARGE SCALE GENOMIC DNA]</scope>
    <source>
        <strain evidence="1 2">AK1</strain>
    </source>
</reference>
<dbReference type="Proteomes" id="UP000012081">
    <property type="component" value="Unassembled WGS sequence"/>
</dbReference>
<dbReference type="SUPFAM" id="SSF52833">
    <property type="entry name" value="Thioredoxin-like"/>
    <property type="match status" value="1"/>
</dbReference>
<comment type="caution">
    <text evidence="1">The sequence shown here is derived from an EMBL/GenBank/DDBJ whole genome shotgun (WGS) entry which is preliminary data.</text>
</comment>
<name>M8DV36_9BACL</name>
<dbReference type="PATRIC" id="fig|1300222.3.peg.4147"/>
<dbReference type="RefSeq" id="WP_003390390.1">
    <property type="nucleotide sequence ID" value="NZ_APBN01000011.1"/>
</dbReference>
<evidence type="ECO:0008006" key="3">
    <source>
        <dbReference type="Google" id="ProtNLM"/>
    </source>
</evidence>
<dbReference type="AlphaFoldDB" id="M8DV36"/>
<dbReference type="EMBL" id="APBN01000011">
    <property type="protein sequence ID" value="EMT50871.1"/>
    <property type="molecule type" value="Genomic_DNA"/>
</dbReference>
<dbReference type="Gene3D" id="3.40.30.10">
    <property type="entry name" value="Glutaredoxin"/>
    <property type="match status" value="1"/>
</dbReference>
<proteinExistence type="predicted"/>